<evidence type="ECO:0000313" key="2">
    <source>
        <dbReference type="EMBL" id="MBB5180935.1"/>
    </source>
</evidence>
<proteinExistence type="predicted"/>
<dbReference type="InterPro" id="IPR016152">
    <property type="entry name" value="PTrfase/Anion_transptr"/>
</dbReference>
<dbReference type="PANTHER" id="PTHR47738:SF3">
    <property type="entry name" value="PHOSPHOTRANSFERASE SYSTEM MANNITOL_FRUCTOSE-SPECIFIC IIA DOMAIN CONTAINING PROTEIN"/>
    <property type="match status" value="1"/>
</dbReference>
<protein>
    <submittedName>
        <fullName evidence="2">PTS system galactitol-specific IIA component</fullName>
    </submittedName>
</protein>
<gene>
    <name evidence="2" type="ORF">HNQ44_002380</name>
</gene>
<keyword evidence="3" id="KW-1185">Reference proteome</keyword>
<dbReference type="InterPro" id="IPR051541">
    <property type="entry name" value="PTS_SugarTrans_NitroReg"/>
</dbReference>
<dbReference type="PROSITE" id="PS51094">
    <property type="entry name" value="PTS_EIIA_TYPE_2"/>
    <property type="match status" value="1"/>
</dbReference>
<dbReference type="Pfam" id="PF00359">
    <property type="entry name" value="PTS_EIIA_2"/>
    <property type="match status" value="1"/>
</dbReference>
<dbReference type="Proteomes" id="UP000525923">
    <property type="component" value="Unassembled WGS sequence"/>
</dbReference>
<evidence type="ECO:0000259" key="1">
    <source>
        <dbReference type="PROSITE" id="PS51094"/>
    </source>
</evidence>
<name>A0A7W8CVT0_9BACL</name>
<dbReference type="EMBL" id="JACHHE010000006">
    <property type="protein sequence ID" value="MBB5180935.1"/>
    <property type="molecule type" value="Genomic_DNA"/>
</dbReference>
<sequence>MKIDEELVAIDLEVNSKEEVLSILGNQLQEKGFVKEGFIESVLKREQSYPTGLPTEPFGVAIPHTDGDMVHVSKIAFASLKNPVKFFAMGSSDVTIEVKVVFMLALKNPADQLEMLQKLVGLFQEPEMVAKLARTKDINDLNKLFKAEE</sequence>
<reference evidence="2 3" key="1">
    <citation type="submission" date="2020-08" db="EMBL/GenBank/DDBJ databases">
        <title>Genomic Encyclopedia of Type Strains, Phase IV (KMG-IV): sequencing the most valuable type-strain genomes for metagenomic binning, comparative biology and taxonomic classification.</title>
        <authorList>
            <person name="Goeker M."/>
        </authorList>
    </citation>
    <scope>NUCLEOTIDE SEQUENCE [LARGE SCALE GENOMIC DNA]</scope>
    <source>
        <strain evidence="2 3">DSM 15895</strain>
    </source>
</reference>
<dbReference type="PANTHER" id="PTHR47738">
    <property type="entry name" value="PTS SYSTEM FRUCTOSE-LIKE EIIA COMPONENT-RELATED"/>
    <property type="match status" value="1"/>
</dbReference>
<feature type="domain" description="PTS EIIA type-2" evidence="1">
    <location>
        <begin position="1"/>
        <end position="148"/>
    </location>
</feature>
<dbReference type="SUPFAM" id="SSF55804">
    <property type="entry name" value="Phoshotransferase/anion transport protein"/>
    <property type="match status" value="1"/>
</dbReference>
<evidence type="ECO:0000313" key="3">
    <source>
        <dbReference type="Proteomes" id="UP000525923"/>
    </source>
</evidence>
<dbReference type="AlphaFoldDB" id="A0A7W8CVT0"/>
<comment type="caution">
    <text evidence="2">The sequence shown here is derived from an EMBL/GenBank/DDBJ whole genome shotgun (WGS) entry which is preliminary data.</text>
</comment>
<organism evidence="2 3">
    <name type="scientific">Planococcus koreensis</name>
    <dbReference type="NCBI Taxonomy" id="112331"/>
    <lineage>
        <taxon>Bacteria</taxon>
        <taxon>Bacillati</taxon>
        <taxon>Bacillota</taxon>
        <taxon>Bacilli</taxon>
        <taxon>Bacillales</taxon>
        <taxon>Caryophanaceae</taxon>
        <taxon>Planococcus</taxon>
    </lineage>
</organism>
<dbReference type="InterPro" id="IPR002178">
    <property type="entry name" value="PTS_EIIA_type-2_dom"/>
</dbReference>
<dbReference type="OrthoDB" id="370976at2"/>
<dbReference type="Gene3D" id="3.40.930.10">
    <property type="entry name" value="Mannitol-specific EII, Chain A"/>
    <property type="match status" value="1"/>
</dbReference>
<dbReference type="RefSeq" id="WP_135501180.1">
    <property type="nucleotide sequence ID" value="NZ_JACHHE010000006.1"/>
</dbReference>
<accession>A0A7W8CVT0</accession>
<dbReference type="CDD" id="cd00211">
    <property type="entry name" value="PTS_IIA_fru"/>
    <property type="match status" value="1"/>
</dbReference>